<dbReference type="InterPro" id="IPR007653">
    <property type="entry name" value="SPC3"/>
</dbReference>
<comment type="subcellular location">
    <subcellularLocation>
        <location evidence="1">Endoplasmic reticulum membrane</location>
        <topology evidence="1">Single-pass type II membrane protein</topology>
    </subcellularLocation>
</comment>
<evidence type="ECO:0000256" key="4">
    <source>
        <dbReference type="ARBA" id="ARBA00022824"/>
    </source>
</evidence>
<dbReference type="STRING" id="5874.Q4UAJ0"/>
<keyword evidence="11" id="KW-1185">Reference proteome</keyword>
<feature type="transmembrane region" description="Helical" evidence="9">
    <location>
        <begin position="12"/>
        <end position="29"/>
    </location>
</feature>
<evidence type="ECO:0000256" key="9">
    <source>
        <dbReference type="SAM" id="Phobius"/>
    </source>
</evidence>
<name>Q4UAJ0_THEAN</name>
<dbReference type="RefSeq" id="XP_952787.1">
    <property type="nucleotide sequence ID" value="XM_947694.1"/>
</dbReference>
<evidence type="ECO:0000256" key="1">
    <source>
        <dbReference type="ARBA" id="ARBA00004648"/>
    </source>
</evidence>
<evidence type="ECO:0000256" key="8">
    <source>
        <dbReference type="ARBA" id="ARBA00029556"/>
    </source>
</evidence>
<keyword evidence="5" id="KW-0735">Signal-anchor</keyword>
<dbReference type="KEGG" id="tan:TA08609"/>
<dbReference type="GO" id="GO:0005787">
    <property type="term" value="C:signal peptidase complex"/>
    <property type="evidence" value="ECO:0007669"/>
    <property type="project" value="InterPro"/>
</dbReference>
<dbReference type="eggNOG" id="KOG3372">
    <property type="taxonomic scope" value="Eukaryota"/>
</dbReference>
<reference evidence="10 11" key="1">
    <citation type="journal article" date="2005" name="Science">
        <title>Genome of the host-cell transforming parasite Theileria annulata compared with T. parva.</title>
        <authorList>
            <person name="Pain A."/>
            <person name="Renauld H."/>
            <person name="Berriman M."/>
            <person name="Murphy L."/>
            <person name="Yeats C.A."/>
            <person name="Weir W."/>
            <person name="Kerhornou A."/>
            <person name="Aslett M."/>
            <person name="Bishop R."/>
            <person name="Bouchier C."/>
            <person name="Cochet M."/>
            <person name="Coulson R.M.R."/>
            <person name="Cronin A."/>
            <person name="de Villiers E.P."/>
            <person name="Fraser A."/>
            <person name="Fosker N."/>
            <person name="Gardner M."/>
            <person name="Goble A."/>
            <person name="Griffiths-Jones S."/>
            <person name="Harris D.E."/>
            <person name="Katzer F."/>
            <person name="Larke N."/>
            <person name="Lord A."/>
            <person name="Maser P."/>
            <person name="McKellar S."/>
            <person name="Mooney P."/>
            <person name="Morton F."/>
            <person name="Nene V."/>
            <person name="O'Neil S."/>
            <person name="Price C."/>
            <person name="Quail M.A."/>
            <person name="Rabbinowitsch E."/>
            <person name="Rawlings N.D."/>
            <person name="Rutter S."/>
            <person name="Saunders D."/>
            <person name="Seeger K."/>
            <person name="Shah T."/>
            <person name="Squares R."/>
            <person name="Squares S."/>
            <person name="Tivey A."/>
            <person name="Walker A.R."/>
            <person name="Woodward J."/>
            <person name="Dobbelaere D.A.E."/>
            <person name="Langsley G."/>
            <person name="Rajandream M.A."/>
            <person name="McKeever D."/>
            <person name="Shiels B."/>
            <person name="Tait A."/>
            <person name="Barrell B.G."/>
            <person name="Hall N."/>
        </authorList>
    </citation>
    <scope>NUCLEOTIDE SEQUENCE [LARGE SCALE GENOMIC DNA]</scope>
    <source>
        <strain evidence="11">Ankara</strain>
    </source>
</reference>
<dbReference type="PANTHER" id="PTHR12804:SF0">
    <property type="entry name" value="SIGNAL PEPTIDASE COMPLEX SUBUNIT 3"/>
    <property type="match status" value="1"/>
</dbReference>
<dbReference type="PANTHER" id="PTHR12804">
    <property type="entry name" value="MICROSOMAL SIGNAL PEPTIDASE 23 KD SUBUNIT SPC22/23"/>
    <property type="match status" value="1"/>
</dbReference>
<evidence type="ECO:0000256" key="7">
    <source>
        <dbReference type="ARBA" id="ARBA00023136"/>
    </source>
</evidence>
<dbReference type="InParanoid" id="Q4UAJ0"/>
<evidence type="ECO:0000256" key="2">
    <source>
        <dbReference type="ARBA" id="ARBA00009289"/>
    </source>
</evidence>
<keyword evidence="3 9" id="KW-0812">Transmembrane</keyword>
<dbReference type="VEuPathDB" id="PiroplasmaDB:TA08609"/>
<sequence>MMNFLSRSYSVLHAGAMIGLIALFLNYYTGVNLRTNKHMIGDVKHIKTHELTLDKSKVDRALIELNMRYDLRGAFDWSTHMIFIYVTANYITNRHERSEVIIFDKIINNKSEAYQPSINIFAKYFLYDFGRSLRNRDISLKFFYELVPIGGFIKQYQLSHNKFTMPKQYTQSS</sequence>
<gene>
    <name evidence="10" type="ORF">TA08609</name>
</gene>
<dbReference type="PIRSF" id="PIRSF016089">
    <property type="entry name" value="SPC22"/>
    <property type="match status" value="1"/>
</dbReference>
<evidence type="ECO:0000256" key="5">
    <source>
        <dbReference type="ARBA" id="ARBA00022968"/>
    </source>
</evidence>
<keyword evidence="6 9" id="KW-1133">Transmembrane helix</keyword>
<organism evidence="10 11">
    <name type="scientific">Theileria annulata</name>
    <dbReference type="NCBI Taxonomy" id="5874"/>
    <lineage>
        <taxon>Eukaryota</taxon>
        <taxon>Sar</taxon>
        <taxon>Alveolata</taxon>
        <taxon>Apicomplexa</taxon>
        <taxon>Aconoidasida</taxon>
        <taxon>Piroplasmida</taxon>
        <taxon>Theileriidae</taxon>
        <taxon>Theileria</taxon>
    </lineage>
</organism>
<dbReference type="OrthoDB" id="10261524at2759"/>
<dbReference type="GeneID" id="3863154"/>
<protein>
    <recommendedName>
        <fullName evidence="8">Signal peptidase complex subunit 3</fullName>
    </recommendedName>
</protein>
<keyword evidence="4" id="KW-0256">Endoplasmic reticulum</keyword>
<accession>Q4UAJ0</accession>
<dbReference type="GO" id="GO:0016787">
    <property type="term" value="F:hydrolase activity"/>
    <property type="evidence" value="ECO:0007669"/>
    <property type="project" value="UniProtKB-KW"/>
</dbReference>
<evidence type="ECO:0000313" key="10">
    <source>
        <dbReference type="EMBL" id="CAI76161.1"/>
    </source>
</evidence>
<dbReference type="AlphaFoldDB" id="Q4UAJ0"/>
<dbReference type="EMBL" id="CR940353">
    <property type="protein sequence ID" value="CAI76161.1"/>
    <property type="molecule type" value="Genomic_DNA"/>
</dbReference>
<dbReference type="OMA" id="AFDWSTH"/>
<keyword evidence="7 9" id="KW-0472">Membrane</keyword>
<evidence type="ECO:0000256" key="6">
    <source>
        <dbReference type="ARBA" id="ARBA00022989"/>
    </source>
</evidence>
<evidence type="ECO:0000313" key="11">
    <source>
        <dbReference type="Proteomes" id="UP000001950"/>
    </source>
</evidence>
<evidence type="ECO:0000256" key="3">
    <source>
        <dbReference type="ARBA" id="ARBA00022692"/>
    </source>
</evidence>
<comment type="similarity">
    <text evidence="2">Belongs to the SPCS3 family.</text>
</comment>
<dbReference type="Proteomes" id="UP000001950">
    <property type="component" value="Chromosome 4"/>
</dbReference>
<proteinExistence type="inferred from homology"/>
<dbReference type="GO" id="GO:0006465">
    <property type="term" value="P:signal peptide processing"/>
    <property type="evidence" value="ECO:0007669"/>
    <property type="project" value="InterPro"/>
</dbReference>
<dbReference type="FunCoup" id="Q4UAJ0">
    <property type="interactions" value="140"/>
</dbReference>
<dbReference type="GO" id="GO:0045047">
    <property type="term" value="P:protein targeting to ER"/>
    <property type="evidence" value="ECO:0007669"/>
    <property type="project" value="TreeGrafter"/>
</dbReference>
<dbReference type="Pfam" id="PF04573">
    <property type="entry name" value="SPC22"/>
    <property type="match status" value="1"/>
</dbReference>
<keyword evidence="10" id="KW-0378">Hydrolase</keyword>